<feature type="domain" description="2-isopropylmalate synthase LeuA allosteric (dimerisation)" evidence="2">
    <location>
        <begin position="2"/>
        <end position="88"/>
    </location>
</feature>
<dbReference type="Proteomes" id="UP001206206">
    <property type="component" value="Unassembled WGS sequence"/>
</dbReference>
<proteinExistence type="predicted"/>
<sequence>MTVRVDNTEHVRNHHGIGPVQACTATLAEFGIHIDVVSLNQTSLSTGNDSDALTLLKYRNADGTHWAAGRDQSVLTATLTAVANAARRTAAKQAPIG</sequence>
<accession>A0ABT1PBJ3</accession>
<dbReference type="InterPro" id="IPR036230">
    <property type="entry name" value="LeuA_allosteric_dom_sf"/>
</dbReference>
<keyword evidence="1" id="KW-0808">Transferase</keyword>
<dbReference type="RefSeq" id="WP_255927215.1">
    <property type="nucleotide sequence ID" value="NZ_JANFNH010000009.1"/>
</dbReference>
<gene>
    <name evidence="3" type="ORF">NON19_12090</name>
</gene>
<evidence type="ECO:0000313" key="3">
    <source>
        <dbReference type="EMBL" id="MCQ4042747.1"/>
    </source>
</evidence>
<organism evidence="3 4">
    <name type="scientific">Streptantibioticus rubrisoli</name>
    <dbReference type="NCBI Taxonomy" id="1387313"/>
    <lineage>
        <taxon>Bacteria</taxon>
        <taxon>Bacillati</taxon>
        <taxon>Actinomycetota</taxon>
        <taxon>Actinomycetes</taxon>
        <taxon>Kitasatosporales</taxon>
        <taxon>Streptomycetaceae</taxon>
        <taxon>Streptantibioticus</taxon>
    </lineage>
</organism>
<reference evidence="3 4" key="1">
    <citation type="submission" date="2022-06" db="EMBL/GenBank/DDBJ databases">
        <title>Draft genome sequence of type strain Streptomyces rubrisoli DSM 42083.</title>
        <authorList>
            <person name="Duangmal K."/>
            <person name="Klaysubun C."/>
        </authorList>
    </citation>
    <scope>NUCLEOTIDE SEQUENCE [LARGE SCALE GENOMIC DNA]</scope>
    <source>
        <strain evidence="3 4">DSM 42083</strain>
    </source>
</reference>
<dbReference type="InterPro" id="IPR013709">
    <property type="entry name" value="2-isopropylmalate_synth_dimer"/>
</dbReference>
<dbReference type="Pfam" id="PF08502">
    <property type="entry name" value="LeuA_dimer"/>
    <property type="match status" value="1"/>
</dbReference>
<evidence type="ECO:0000256" key="1">
    <source>
        <dbReference type="ARBA" id="ARBA00022679"/>
    </source>
</evidence>
<evidence type="ECO:0000259" key="2">
    <source>
        <dbReference type="Pfam" id="PF08502"/>
    </source>
</evidence>
<comment type="caution">
    <text evidence="3">The sequence shown here is derived from an EMBL/GenBank/DDBJ whole genome shotgun (WGS) entry which is preliminary data.</text>
</comment>
<keyword evidence="4" id="KW-1185">Reference proteome</keyword>
<dbReference type="SUPFAM" id="SSF110921">
    <property type="entry name" value="2-isopropylmalate synthase LeuA, allosteric (dimerisation) domain"/>
    <property type="match status" value="1"/>
</dbReference>
<dbReference type="Gene3D" id="3.30.160.270">
    <property type="match status" value="1"/>
</dbReference>
<name>A0ABT1PBJ3_9ACTN</name>
<dbReference type="EMBL" id="JANFNH010000009">
    <property type="protein sequence ID" value="MCQ4042747.1"/>
    <property type="molecule type" value="Genomic_DNA"/>
</dbReference>
<evidence type="ECO:0000313" key="4">
    <source>
        <dbReference type="Proteomes" id="UP001206206"/>
    </source>
</evidence>
<protein>
    <recommendedName>
        <fullName evidence="2">2-isopropylmalate synthase LeuA allosteric (dimerisation) domain-containing protein</fullName>
    </recommendedName>
</protein>